<comment type="caution">
    <text evidence="2">The sequence shown here is derived from an EMBL/GenBank/DDBJ whole genome shotgun (WGS) entry which is preliminary data.</text>
</comment>
<dbReference type="OMA" id="EVMEPPF"/>
<dbReference type="OrthoDB" id="4504150at2759"/>
<dbReference type="Proteomes" id="UP000068243">
    <property type="component" value="Unassembled WGS sequence"/>
</dbReference>
<dbReference type="EMBL" id="BCMY01000004">
    <property type="protein sequence ID" value="GAQ39592.1"/>
    <property type="molecule type" value="Genomic_DNA"/>
</dbReference>
<dbReference type="VEuPathDB" id="FungiDB:M747DRAFT_308982"/>
<dbReference type="VEuPathDB" id="FungiDB:ASPNIDRAFT2_40037"/>
<evidence type="ECO:0000313" key="2">
    <source>
        <dbReference type="EMBL" id="GAQ39592.1"/>
    </source>
</evidence>
<feature type="signal peptide" evidence="1">
    <location>
        <begin position="1"/>
        <end position="24"/>
    </location>
</feature>
<organism evidence="2 3">
    <name type="scientific">Aspergillus niger</name>
    <dbReference type="NCBI Taxonomy" id="5061"/>
    <lineage>
        <taxon>Eukaryota</taxon>
        <taxon>Fungi</taxon>
        <taxon>Dikarya</taxon>
        <taxon>Ascomycota</taxon>
        <taxon>Pezizomycotina</taxon>
        <taxon>Eurotiomycetes</taxon>
        <taxon>Eurotiomycetidae</taxon>
        <taxon>Eurotiales</taxon>
        <taxon>Aspergillaceae</taxon>
        <taxon>Aspergillus</taxon>
        <taxon>Aspergillus subgen. Circumdati</taxon>
    </lineage>
</organism>
<name>A0A117DYJ5_ASPNG</name>
<gene>
    <name evidence="2" type="ORF">ABL_03214</name>
</gene>
<proteinExistence type="predicted"/>
<evidence type="ECO:0000256" key="1">
    <source>
        <dbReference type="SAM" id="SignalP"/>
    </source>
</evidence>
<evidence type="ECO:0000313" key="3">
    <source>
        <dbReference type="Proteomes" id="UP000068243"/>
    </source>
</evidence>
<keyword evidence="1" id="KW-0732">Signal</keyword>
<dbReference type="AlphaFoldDB" id="A0A117DYJ5"/>
<dbReference type="VEuPathDB" id="FungiDB:An07g03560"/>
<sequence length="142" mass="16406">MIPLFPTTCLLLSLLFLLIQHRKAIRSLFRKYTTPNYSRLPVYQHEVELDHLHRDHHFTTNGYAAPPATPLSRYFDPDTSVIYPEVMEPPFPIIPEMGDDRYSVDEDEDGDEREWVDGMVDSVVKWVVKKVQDGPSSSDSAR</sequence>
<protein>
    <submittedName>
        <fullName evidence="2">Uncharacterized protein</fullName>
    </submittedName>
</protein>
<reference evidence="3" key="1">
    <citation type="journal article" date="2016" name="Genome Announc.">
        <title>Draft genome sequence of Aspergillus niger strain An76.</title>
        <authorList>
            <person name="Gong W."/>
            <person name="Cheng Z."/>
            <person name="Zhang H."/>
            <person name="Liu L."/>
            <person name="Gao P."/>
            <person name="Wang L."/>
        </authorList>
    </citation>
    <scope>NUCLEOTIDE SEQUENCE [LARGE SCALE GENOMIC DNA]</scope>
    <source>
        <strain evidence="3">An76</strain>
    </source>
</reference>
<accession>A0A117DYJ5</accession>
<feature type="chain" id="PRO_5007147744" evidence="1">
    <location>
        <begin position="25"/>
        <end position="142"/>
    </location>
</feature>